<dbReference type="EMBL" id="JABENB010000002">
    <property type="protein sequence ID" value="NNG40629.1"/>
    <property type="molecule type" value="Genomic_DNA"/>
</dbReference>
<feature type="transmembrane region" description="Helical" evidence="1">
    <location>
        <begin position="94"/>
        <end position="113"/>
    </location>
</feature>
<keyword evidence="3" id="KW-1185">Reference proteome</keyword>
<organism evidence="2 3">
    <name type="scientific">Flexivirga aerilata</name>
    <dbReference type="NCBI Taxonomy" id="1656889"/>
    <lineage>
        <taxon>Bacteria</taxon>
        <taxon>Bacillati</taxon>
        <taxon>Actinomycetota</taxon>
        <taxon>Actinomycetes</taxon>
        <taxon>Micrococcales</taxon>
        <taxon>Dermacoccaceae</taxon>
        <taxon>Flexivirga</taxon>
    </lineage>
</organism>
<evidence type="ECO:0000256" key="1">
    <source>
        <dbReference type="SAM" id="Phobius"/>
    </source>
</evidence>
<evidence type="ECO:0000313" key="3">
    <source>
        <dbReference type="Proteomes" id="UP000557772"/>
    </source>
</evidence>
<sequence length="125" mass="12682">MGPRRPAVYVAFLTAFLAVLLAVALAAFLVVLPAAFLVVFVADDYESGSASGSMTAVQQIDGALGVAVLGTVFFGHVDGGTGSRTAIFGAATQVTTWVAIGAVAIAFALTFLLPKRTREGAPAHA</sequence>
<dbReference type="RefSeq" id="WP_171157073.1">
    <property type="nucleotide sequence ID" value="NZ_JABENB010000002.1"/>
</dbReference>
<evidence type="ECO:0000313" key="2">
    <source>
        <dbReference type="EMBL" id="NNG40629.1"/>
    </source>
</evidence>
<keyword evidence="1" id="KW-1133">Transmembrane helix</keyword>
<keyword evidence="1" id="KW-0472">Membrane</keyword>
<keyword evidence="1" id="KW-0812">Transmembrane</keyword>
<reference evidence="2 3" key="1">
    <citation type="submission" date="2020-05" db="EMBL/GenBank/DDBJ databases">
        <title>Flexivirga sp. ID2601S isolated from air conditioner.</title>
        <authorList>
            <person name="Kim D.H."/>
        </authorList>
    </citation>
    <scope>NUCLEOTIDE SEQUENCE [LARGE SCALE GENOMIC DNA]</scope>
    <source>
        <strain evidence="2 3">ID2601S</strain>
    </source>
</reference>
<gene>
    <name evidence="2" type="ORF">HJ588_15290</name>
</gene>
<dbReference type="SUPFAM" id="SSF103473">
    <property type="entry name" value="MFS general substrate transporter"/>
    <property type="match status" value="1"/>
</dbReference>
<comment type="caution">
    <text evidence="2">The sequence shown here is derived from an EMBL/GenBank/DDBJ whole genome shotgun (WGS) entry which is preliminary data.</text>
</comment>
<evidence type="ECO:0008006" key="4">
    <source>
        <dbReference type="Google" id="ProtNLM"/>
    </source>
</evidence>
<dbReference type="InterPro" id="IPR036259">
    <property type="entry name" value="MFS_trans_sf"/>
</dbReference>
<name>A0A849AJT7_9MICO</name>
<dbReference type="Proteomes" id="UP000557772">
    <property type="component" value="Unassembled WGS sequence"/>
</dbReference>
<feature type="transmembrane region" description="Helical" evidence="1">
    <location>
        <begin position="7"/>
        <end position="40"/>
    </location>
</feature>
<dbReference type="AlphaFoldDB" id="A0A849AJT7"/>
<protein>
    <recommendedName>
        <fullName evidence="4">MFS transporter</fullName>
    </recommendedName>
</protein>
<proteinExistence type="predicted"/>
<accession>A0A849AJT7</accession>